<accession>A0AAV7J9A3</accession>
<evidence type="ECO:0000313" key="2">
    <source>
        <dbReference type="Proteomes" id="UP000826195"/>
    </source>
</evidence>
<gene>
    <name evidence="1" type="ORF">KQX54_020000</name>
</gene>
<proteinExistence type="predicted"/>
<keyword evidence="2" id="KW-1185">Reference proteome</keyword>
<dbReference type="AlphaFoldDB" id="A0AAV7J9A3"/>
<dbReference type="Proteomes" id="UP000826195">
    <property type="component" value="Unassembled WGS sequence"/>
</dbReference>
<reference evidence="1 2" key="1">
    <citation type="journal article" date="2021" name="J. Hered.">
        <title>A chromosome-level genome assembly of the parasitoid wasp, Cotesia glomerata (Hymenoptera: Braconidae).</title>
        <authorList>
            <person name="Pinto B.J."/>
            <person name="Weis J.J."/>
            <person name="Gamble T."/>
            <person name="Ode P.J."/>
            <person name="Paul R."/>
            <person name="Zaspel J.M."/>
        </authorList>
    </citation>
    <scope>NUCLEOTIDE SEQUENCE [LARGE SCALE GENOMIC DNA]</scope>
    <source>
        <strain evidence="1">CgM1</strain>
    </source>
</reference>
<evidence type="ECO:0000313" key="1">
    <source>
        <dbReference type="EMBL" id="KAH0568281.1"/>
    </source>
</evidence>
<dbReference type="EMBL" id="JAHXZJ010000001">
    <property type="protein sequence ID" value="KAH0568281.1"/>
    <property type="molecule type" value="Genomic_DNA"/>
</dbReference>
<comment type="caution">
    <text evidence="1">The sequence shown here is derived from an EMBL/GenBank/DDBJ whole genome shotgun (WGS) entry which is preliminary data.</text>
</comment>
<organism evidence="1 2">
    <name type="scientific">Cotesia glomerata</name>
    <name type="common">Lepidopteran parasitic wasp</name>
    <name type="synonym">Apanteles glomeratus</name>
    <dbReference type="NCBI Taxonomy" id="32391"/>
    <lineage>
        <taxon>Eukaryota</taxon>
        <taxon>Metazoa</taxon>
        <taxon>Ecdysozoa</taxon>
        <taxon>Arthropoda</taxon>
        <taxon>Hexapoda</taxon>
        <taxon>Insecta</taxon>
        <taxon>Pterygota</taxon>
        <taxon>Neoptera</taxon>
        <taxon>Endopterygota</taxon>
        <taxon>Hymenoptera</taxon>
        <taxon>Apocrita</taxon>
        <taxon>Ichneumonoidea</taxon>
        <taxon>Braconidae</taxon>
        <taxon>Microgastrinae</taxon>
        <taxon>Cotesia</taxon>
    </lineage>
</organism>
<name>A0AAV7J9A3_COTGL</name>
<sequence length="121" mass="13591">MTATMGLSQQQIASQDTIDYGNYLQSSHNRKVLGTINDRYQLQNNQNLKQNIRDHNTSFTSTKGLLNGPGQNNCFLNSAVQTSDSSTSYRNDLLNCMPYLCTHIHLKLVHRGRNLEKTAGC</sequence>
<protein>
    <submittedName>
        <fullName evidence="1">Uncharacterized protein</fullName>
    </submittedName>
</protein>